<evidence type="ECO:0000256" key="2">
    <source>
        <dbReference type="ARBA" id="ARBA00022840"/>
    </source>
</evidence>
<dbReference type="InterPro" id="IPR017441">
    <property type="entry name" value="Protein_kinase_ATP_BS"/>
</dbReference>
<dbReference type="EMBL" id="GG663737">
    <property type="protein sequence ID" value="EEH58538.1"/>
    <property type="molecule type" value="Genomic_DNA"/>
</dbReference>
<feature type="binding site" evidence="3">
    <location>
        <position position="36"/>
    </location>
    <ligand>
        <name>ATP</name>
        <dbReference type="ChEBI" id="CHEBI:30616"/>
    </ligand>
</feature>
<dbReference type="KEGG" id="mpp:MICPUCDRAFT_5873"/>
<protein>
    <submittedName>
        <fullName evidence="5">Predicted protein</fullName>
    </submittedName>
</protein>
<dbReference type="InterPro" id="IPR011009">
    <property type="entry name" value="Kinase-like_dom_sf"/>
</dbReference>
<dbReference type="Pfam" id="PF07714">
    <property type="entry name" value="PK_Tyr_Ser-Thr"/>
    <property type="match status" value="1"/>
</dbReference>
<dbReference type="AlphaFoldDB" id="C1MM95"/>
<dbReference type="GO" id="GO:0005524">
    <property type="term" value="F:ATP binding"/>
    <property type="evidence" value="ECO:0007669"/>
    <property type="project" value="UniProtKB-UniRule"/>
</dbReference>
<dbReference type="RefSeq" id="XP_003056893.1">
    <property type="nucleotide sequence ID" value="XM_003056847.1"/>
</dbReference>
<dbReference type="Gene3D" id="1.10.510.10">
    <property type="entry name" value="Transferase(Phosphotransferase) domain 1"/>
    <property type="match status" value="1"/>
</dbReference>
<evidence type="ECO:0000256" key="3">
    <source>
        <dbReference type="PROSITE-ProRule" id="PRU10141"/>
    </source>
</evidence>
<dbReference type="PANTHER" id="PTHR44329:SF298">
    <property type="entry name" value="MIXED LINEAGE KINASE DOMAIN-LIKE PROTEIN"/>
    <property type="match status" value="1"/>
</dbReference>
<dbReference type="eggNOG" id="KOG0192">
    <property type="taxonomic scope" value="Eukaryota"/>
</dbReference>
<dbReference type="PROSITE" id="PS00107">
    <property type="entry name" value="PROTEIN_KINASE_ATP"/>
    <property type="match status" value="1"/>
</dbReference>
<dbReference type="STRING" id="564608.C1MM95"/>
<evidence type="ECO:0000313" key="6">
    <source>
        <dbReference type="Proteomes" id="UP000001876"/>
    </source>
</evidence>
<dbReference type="PIRSF" id="PIRSF000654">
    <property type="entry name" value="Integrin-linked_kinase"/>
    <property type="match status" value="1"/>
</dbReference>
<dbReference type="Proteomes" id="UP000001876">
    <property type="component" value="Unassembled WGS sequence"/>
</dbReference>
<evidence type="ECO:0000256" key="1">
    <source>
        <dbReference type="ARBA" id="ARBA00022741"/>
    </source>
</evidence>
<reference evidence="5 6" key="1">
    <citation type="journal article" date="2009" name="Science">
        <title>Green evolution and dynamic adaptations revealed by genomes of the marine picoeukaryotes Micromonas.</title>
        <authorList>
            <person name="Worden A.Z."/>
            <person name="Lee J.H."/>
            <person name="Mock T."/>
            <person name="Rouze P."/>
            <person name="Simmons M.P."/>
            <person name="Aerts A.L."/>
            <person name="Allen A.E."/>
            <person name="Cuvelier M.L."/>
            <person name="Derelle E."/>
            <person name="Everett M.V."/>
            <person name="Foulon E."/>
            <person name="Grimwood J."/>
            <person name="Gundlach H."/>
            <person name="Henrissat B."/>
            <person name="Napoli C."/>
            <person name="McDonald S.M."/>
            <person name="Parker M.S."/>
            <person name="Rombauts S."/>
            <person name="Salamov A."/>
            <person name="Von Dassow P."/>
            <person name="Badger J.H."/>
            <person name="Coutinho P.M."/>
            <person name="Demir E."/>
            <person name="Dubchak I."/>
            <person name="Gentemann C."/>
            <person name="Eikrem W."/>
            <person name="Gready J.E."/>
            <person name="John U."/>
            <person name="Lanier W."/>
            <person name="Lindquist E.A."/>
            <person name="Lucas S."/>
            <person name="Mayer K.F."/>
            <person name="Moreau H."/>
            <person name="Not F."/>
            <person name="Otillar R."/>
            <person name="Panaud O."/>
            <person name="Pangilinan J."/>
            <person name="Paulsen I."/>
            <person name="Piegu B."/>
            <person name="Poliakov A."/>
            <person name="Robbens S."/>
            <person name="Schmutz J."/>
            <person name="Toulza E."/>
            <person name="Wyss T."/>
            <person name="Zelensky A."/>
            <person name="Zhou K."/>
            <person name="Armbrust E.V."/>
            <person name="Bhattacharya D."/>
            <person name="Goodenough U.W."/>
            <person name="Van de Peer Y."/>
            <person name="Grigoriev I.V."/>
        </authorList>
    </citation>
    <scope>NUCLEOTIDE SEQUENCE [LARGE SCALE GENOMIC DNA]</scope>
    <source>
        <strain evidence="5 6">CCMP1545</strain>
    </source>
</reference>
<dbReference type="InterPro" id="IPR001245">
    <property type="entry name" value="Ser-Thr/Tyr_kinase_cat_dom"/>
</dbReference>
<keyword evidence="1 3" id="KW-0547">Nucleotide-binding</keyword>
<gene>
    <name evidence="5" type="ORF">MICPUCDRAFT_5873</name>
</gene>
<keyword evidence="6" id="KW-1185">Reference proteome</keyword>
<dbReference type="SMART" id="SM00220">
    <property type="entry name" value="S_TKc"/>
    <property type="match status" value="1"/>
</dbReference>
<dbReference type="PANTHER" id="PTHR44329">
    <property type="entry name" value="SERINE/THREONINE-PROTEIN KINASE TNNI3K-RELATED"/>
    <property type="match status" value="1"/>
</dbReference>
<dbReference type="SUPFAM" id="SSF56112">
    <property type="entry name" value="Protein kinase-like (PK-like)"/>
    <property type="match status" value="1"/>
</dbReference>
<dbReference type="GeneID" id="9682802"/>
<evidence type="ECO:0000313" key="5">
    <source>
        <dbReference type="EMBL" id="EEH58538.1"/>
    </source>
</evidence>
<feature type="non-terminal residue" evidence="5">
    <location>
        <position position="286"/>
    </location>
</feature>
<sequence length="286" mass="31236">EIELDDIELGALLGRGAYGTVHRGSWQAEAEVVAVKTLHAVAGASERELRTFAREVAVLSRLSHPCVVRLLGACTRPPRVCIVEELMRGGSLYDRIHGHGGGGGGGGSDGRRLTFVETMRVASDVAAAMSYLAREKVVHRDLKSHNRGDGPERGVWAKVADFGIARAKGHTMLQTTRGATANGKGDAGTPAYMAPELFRGDKCDEKCDVYSFGVVLWECVTGRAPWAWLSNQMQIIFAVAVEGRRLPMREGECLASELTSLMFECWREEPRERPAFSHIEERVAAM</sequence>
<feature type="non-terminal residue" evidence="5">
    <location>
        <position position="1"/>
    </location>
</feature>
<evidence type="ECO:0000259" key="4">
    <source>
        <dbReference type="PROSITE" id="PS50011"/>
    </source>
</evidence>
<organism evidence="6">
    <name type="scientific">Micromonas pusilla (strain CCMP1545)</name>
    <name type="common">Picoplanktonic green alga</name>
    <dbReference type="NCBI Taxonomy" id="564608"/>
    <lineage>
        <taxon>Eukaryota</taxon>
        <taxon>Viridiplantae</taxon>
        <taxon>Chlorophyta</taxon>
        <taxon>Mamiellophyceae</taxon>
        <taxon>Mamiellales</taxon>
        <taxon>Mamiellaceae</taxon>
        <taxon>Micromonas</taxon>
    </lineage>
</organism>
<dbReference type="GO" id="GO:0004674">
    <property type="term" value="F:protein serine/threonine kinase activity"/>
    <property type="evidence" value="ECO:0007669"/>
    <property type="project" value="TreeGrafter"/>
</dbReference>
<keyword evidence="2 3" id="KW-0067">ATP-binding</keyword>
<feature type="domain" description="Protein kinase" evidence="4">
    <location>
        <begin position="7"/>
        <end position="286"/>
    </location>
</feature>
<name>C1MM95_MICPC</name>
<dbReference type="CDD" id="cd13999">
    <property type="entry name" value="STKc_MAP3K-like"/>
    <property type="match status" value="1"/>
</dbReference>
<accession>C1MM95</accession>
<dbReference type="InterPro" id="IPR000719">
    <property type="entry name" value="Prot_kinase_dom"/>
</dbReference>
<dbReference type="InterPro" id="IPR051681">
    <property type="entry name" value="Ser/Thr_Kinases-Pseudokinases"/>
</dbReference>
<dbReference type="OMA" id="CIITESA"/>
<proteinExistence type="predicted"/>
<dbReference type="OrthoDB" id="536504at2759"/>
<dbReference type="PROSITE" id="PS50011">
    <property type="entry name" value="PROTEIN_KINASE_DOM"/>
    <property type="match status" value="1"/>
</dbReference>